<organism evidence="6 7">
    <name type="scientific">Candidatus Daviesbacteria bacterium GW2011_GWA1_36_8</name>
    <dbReference type="NCBI Taxonomy" id="1618417"/>
    <lineage>
        <taxon>Bacteria</taxon>
        <taxon>Candidatus Daviesiibacteriota</taxon>
    </lineage>
</organism>
<evidence type="ECO:0000256" key="1">
    <source>
        <dbReference type="ARBA" id="ARBA00004196"/>
    </source>
</evidence>
<comment type="subcellular location">
    <subcellularLocation>
        <location evidence="1">Cell envelope</location>
    </subcellularLocation>
</comment>
<keyword evidence="4" id="KW-1133">Transmembrane helix</keyword>
<keyword evidence="4" id="KW-0472">Membrane</keyword>
<feature type="domain" description="Multidrug resistance protein MdtA-like C-terminal permuted SH3" evidence="5">
    <location>
        <begin position="295"/>
        <end position="348"/>
    </location>
</feature>
<dbReference type="Gene3D" id="2.40.50.100">
    <property type="match status" value="1"/>
</dbReference>
<dbReference type="Gene3D" id="2.40.30.170">
    <property type="match status" value="1"/>
</dbReference>
<dbReference type="PANTHER" id="PTHR32347">
    <property type="entry name" value="EFFLUX SYSTEM COMPONENT YKNX-RELATED"/>
    <property type="match status" value="1"/>
</dbReference>
<keyword evidence="3" id="KW-0175">Coiled coil</keyword>
<comment type="caution">
    <text evidence="6">The sequence shown here is derived from an EMBL/GenBank/DDBJ whole genome shotgun (WGS) entry which is preliminary data.</text>
</comment>
<keyword evidence="4" id="KW-0812">Transmembrane</keyword>
<accession>A0A0G0FCY9</accession>
<dbReference type="SUPFAM" id="SSF111369">
    <property type="entry name" value="HlyD-like secretion proteins"/>
    <property type="match status" value="1"/>
</dbReference>
<evidence type="ECO:0000313" key="7">
    <source>
        <dbReference type="Proteomes" id="UP000034448"/>
    </source>
</evidence>
<evidence type="ECO:0000313" key="6">
    <source>
        <dbReference type="EMBL" id="KKQ15847.1"/>
    </source>
</evidence>
<name>A0A0G0FCY9_9BACT</name>
<reference evidence="6 7" key="1">
    <citation type="journal article" date="2015" name="Nature">
        <title>rRNA introns, odd ribosomes, and small enigmatic genomes across a large radiation of phyla.</title>
        <authorList>
            <person name="Brown C.T."/>
            <person name="Hug L.A."/>
            <person name="Thomas B.C."/>
            <person name="Sharon I."/>
            <person name="Castelle C.J."/>
            <person name="Singh A."/>
            <person name="Wilkins M.J."/>
            <person name="Williams K.H."/>
            <person name="Banfield J.F."/>
        </authorList>
    </citation>
    <scope>NUCLEOTIDE SEQUENCE [LARGE SCALE GENOMIC DNA]</scope>
</reference>
<dbReference type="Pfam" id="PF25967">
    <property type="entry name" value="RND-MFP_C"/>
    <property type="match status" value="1"/>
</dbReference>
<evidence type="ECO:0000256" key="2">
    <source>
        <dbReference type="ARBA" id="ARBA00009477"/>
    </source>
</evidence>
<dbReference type="InterPro" id="IPR058627">
    <property type="entry name" value="MdtA-like_C"/>
</dbReference>
<dbReference type="NCBIfam" id="TIGR01730">
    <property type="entry name" value="RND_mfp"/>
    <property type="match status" value="1"/>
</dbReference>
<dbReference type="GO" id="GO:0022857">
    <property type="term" value="F:transmembrane transporter activity"/>
    <property type="evidence" value="ECO:0007669"/>
    <property type="project" value="InterPro"/>
</dbReference>
<dbReference type="InterPro" id="IPR006143">
    <property type="entry name" value="RND_pump_MFP"/>
</dbReference>
<dbReference type="AlphaFoldDB" id="A0A0G0FCY9"/>
<dbReference type="InterPro" id="IPR050465">
    <property type="entry name" value="UPF0194_transport"/>
</dbReference>
<gene>
    <name evidence="6" type="ORF">US28_C0009G0026</name>
</gene>
<dbReference type="EMBL" id="LBSJ01000009">
    <property type="protein sequence ID" value="KKQ15847.1"/>
    <property type="molecule type" value="Genomic_DNA"/>
</dbReference>
<proteinExistence type="inferred from homology"/>
<dbReference type="GO" id="GO:0030313">
    <property type="term" value="C:cell envelope"/>
    <property type="evidence" value="ECO:0007669"/>
    <property type="project" value="UniProtKB-SubCell"/>
</dbReference>
<sequence length="352" mass="40152">MTVKIIRFFRKRFVAIMILGLAGLTVLFIRRQYFTVKQDYKSETHVKVKSGSLKEELTISGEIDAEEKITLRFQTSGRLNWIGVKEGDYVRKYQAIASLDKRDVEKNLKKKLLAYMNERWDFEQTHDDYSVRGRQLYQVPGLTDEERRILDKAQFDLESTVLDVEIQNLAVEYANLWTPIAGIVTRIGSPYAGTNITPAQAEFEIINPDSVFFSALADETEVIKIMEGTTGELVLDAYPDNLFNGKVKKVSFIPKTGESGTVYTVKFQFNDNNTDYRFRMGMVGDVTFETGSRKNVLVLPNKYIKTENGEKHVFVKRGDKIEKNKITTGLETDSDSEIKSGIKKGDLVYLPD</sequence>
<dbReference type="Gene3D" id="2.40.420.20">
    <property type="match status" value="1"/>
</dbReference>
<evidence type="ECO:0000259" key="5">
    <source>
        <dbReference type="Pfam" id="PF25967"/>
    </source>
</evidence>
<protein>
    <submittedName>
        <fullName evidence="6">Membrane-fusion protein</fullName>
    </submittedName>
</protein>
<evidence type="ECO:0000256" key="3">
    <source>
        <dbReference type="ARBA" id="ARBA00023054"/>
    </source>
</evidence>
<comment type="similarity">
    <text evidence="2">Belongs to the membrane fusion protein (MFP) (TC 8.A.1) family.</text>
</comment>
<feature type="transmembrane region" description="Helical" evidence="4">
    <location>
        <begin position="12"/>
        <end position="29"/>
    </location>
</feature>
<dbReference type="Proteomes" id="UP000034448">
    <property type="component" value="Unassembled WGS sequence"/>
</dbReference>
<evidence type="ECO:0000256" key="4">
    <source>
        <dbReference type="SAM" id="Phobius"/>
    </source>
</evidence>
<dbReference type="GO" id="GO:0016020">
    <property type="term" value="C:membrane"/>
    <property type="evidence" value="ECO:0007669"/>
    <property type="project" value="InterPro"/>
</dbReference>